<accession>A0AAJ1WT07</accession>
<evidence type="ECO:0000313" key="2">
    <source>
        <dbReference type="Proteomes" id="UP001238450"/>
    </source>
</evidence>
<name>A0AAJ1WT07_9BACL</name>
<proteinExistence type="predicted"/>
<sequence length="65" mass="7363">MQEQFVGVFIKFLKDSNDANAKELASADSKFQNAIEQQGKSADQFNESWKKFVENAGAKFKEESK</sequence>
<gene>
    <name evidence="1" type="ORF">J2Z48_001711</name>
</gene>
<dbReference type="RefSeq" id="WP_307252634.1">
    <property type="nucleotide sequence ID" value="NZ_JAUSUV010000006.1"/>
</dbReference>
<keyword evidence="2" id="KW-1185">Reference proteome</keyword>
<dbReference type="AlphaFoldDB" id="A0AAJ1WT07"/>
<protein>
    <submittedName>
        <fullName evidence="1">Uncharacterized protein</fullName>
    </submittedName>
</protein>
<comment type="caution">
    <text evidence="1">The sequence shown here is derived from an EMBL/GenBank/DDBJ whole genome shotgun (WGS) entry which is preliminary data.</text>
</comment>
<organism evidence="1 2">
    <name type="scientific">Croceifilum oryzae</name>
    <dbReference type="NCBI Taxonomy" id="1553429"/>
    <lineage>
        <taxon>Bacteria</taxon>
        <taxon>Bacillati</taxon>
        <taxon>Bacillota</taxon>
        <taxon>Bacilli</taxon>
        <taxon>Bacillales</taxon>
        <taxon>Thermoactinomycetaceae</taxon>
        <taxon>Croceifilum</taxon>
    </lineage>
</organism>
<dbReference type="Proteomes" id="UP001238450">
    <property type="component" value="Unassembled WGS sequence"/>
</dbReference>
<evidence type="ECO:0000313" key="1">
    <source>
        <dbReference type="EMBL" id="MDQ0417538.1"/>
    </source>
</evidence>
<dbReference type="EMBL" id="JAUSUV010000006">
    <property type="protein sequence ID" value="MDQ0417538.1"/>
    <property type="molecule type" value="Genomic_DNA"/>
</dbReference>
<reference evidence="1 2" key="1">
    <citation type="submission" date="2023-07" db="EMBL/GenBank/DDBJ databases">
        <title>Genomic Encyclopedia of Type Strains, Phase IV (KMG-IV): sequencing the most valuable type-strain genomes for metagenomic binning, comparative biology and taxonomic classification.</title>
        <authorList>
            <person name="Goeker M."/>
        </authorList>
    </citation>
    <scope>NUCLEOTIDE SEQUENCE [LARGE SCALE GENOMIC DNA]</scope>
    <source>
        <strain evidence="1 2">DSM 46876</strain>
    </source>
</reference>